<proteinExistence type="predicted"/>
<dbReference type="GO" id="GO:0005524">
    <property type="term" value="F:ATP binding"/>
    <property type="evidence" value="ECO:0007669"/>
    <property type="project" value="InterPro"/>
</dbReference>
<dbReference type="GO" id="GO:0003677">
    <property type="term" value="F:DNA binding"/>
    <property type="evidence" value="ECO:0007669"/>
    <property type="project" value="InterPro"/>
</dbReference>
<keyword evidence="3" id="KW-1185">Reference proteome</keyword>
<reference evidence="2 3" key="1">
    <citation type="submission" date="2018-01" db="EMBL/GenBank/DDBJ databases">
        <authorList>
            <person name="Gaut B.S."/>
            <person name="Morton B.R."/>
            <person name="Clegg M.T."/>
            <person name="Duvall M.R."/>
        </authorList>
    </citation>
    <scope>NUCLEOTIDE SEQUENCE [LARGE SCALE GENOMIC DNA]</scope>
    <source>
        <strain evidence="2">GP69</strain>
    </source>
</reference>
<gene>
    <name evidence="2" type="ORF">AMURIS_00391</name>
</gene>
<dbReference type="Pfam" id="PF04851">
    <property type="entry name" value="ResIII"/>
    <property type="match status" value="1"/>
</dbReference>
<dbReference type="InterPro" id="IPR006935">
    <property type="entry name" value="Helicase/UvrB_N"/>
</dbReference>
<organism evidence="2 3">
    <name type="scientific">Acetatifactor muris</name>
    <dbReference type="NCBI Taxonomy" id="879566"/>
    <lineage>
        <taxon>Bacteria</taxon>
        <taxon>Bacillati</taxon>
        <taxon>Bacillota</taxon>
        <taxon>Clostridia</taxon>
        <taxon>Lachnospirales</taxon>
        <taxon>Lachnospiraceae</taxon>
        <taxon>Acetatifactor</taxon>
    </lineage>
</organism>
<evidence type="ECO:0000259" key="1">
    <source>
        <dbReference type="Pfam" id="PF04851"/>
    </source>
</evidence>
<accession>A0A2K4ZB51</accession>
<dbReference type="AlphaFoldDB" id="A0A2K4ZB51"/>
<sequence length="113" mass="12968">MNRNYFPQYTTDYISGVMSLRKPQEDSLKILEEIVNTVSLHKDMNLKAALGAVHAMYPICSDFERNFMSLTFALATGVGKTRLMGAFIAFLYTQHNIRNFFVVAMRTAFCRKK</sequence>
<dbReference type="Proteomes" id="UP000236311">
    <property type="component" value="Unassembled WGS sequence"/>
</dbReference>
<dbReference type="EMBL" id="OFSM01000002">
    <property type="protein sequence ID" value="SOY27687.1"/>
    <property type="molecule type" value="Genomic_DNA"/>
</dbReference>
<name>A0A2K4ZB51_9FIRM</name>
<evidence type="ECO:0000313" key="2">
    <source>
        <dbReference type="EMBL" id="SOY27687.1"/>
    </source>
</evidence>
<dbReference type="GO" id="GO:0016787">
    <property type="term" value="F:hydrolase activity"/>
    <property type="evidence" value="ECO:0007669"/>
    <property type="project" value="InterPro"/>
</dbReference>
<evidence type="ECO:0000313" key="3">
    <source>
        <dbReference type="Proteomes" id="UP000236311"/>
    </source>
</evidence>
<feature type="domain" description="Helicase/UvrB N-terminal" evidence="1">
    <location>
        <begin position="19"/>
        <end position="110"/>
    </location>
</feature>
<protein>
    <submittedName>
        <fullName evidence="2">Type III restriction enzyme, res subunit</fullName>
    </submittedName>
</protein>